<dbReference type="InterPro" id="IPR002509">
    <property type="entry name" value="NODB_dom"/>
</dbReference>
<keyword evidence="1" id="KW-0732">Signal</keyword>
<evidence type="ECO:0000313" key="4">
    <source>
        <dbReference type="Proteomes" id="UP000004641"/>
    </source>
</evidence>
<reference evidence="3 4" key="1">
    <citation type="journal article" date="2011" name="Appl. Environ. Microbiol.">
        <title>Genome signatures of Escherichia coli O157:H7 isolates from the bovine host reservoir.</title>
        <authorList>
            <person name="Eppinger M."/>
            <person name="Mammel M.K."/>
            <person name="Leclerc J.E."/>
            <person name="Ravel J."/>
            <person name="Cebula T.A."/>
        </authorList>
    </citation>
    <scope>NUCLEOTIDE SEQUENCE [LARGE SCALE GENOMIC DNA]</scope>
    <source>
        <strain evidence="3 4">EC869</strain>
    </source>
</reference>
<dbReference type="InterPro" id="IPR051398">
    <property type="entry name" value="Polysacch_Deacetylase"/>
</dbReference>
<dbReference type="PANTHER" id="PTHR34216">
    <property type="match status" value="1"/>
</dbReference>
<proteinExistence type="predicted"/>
<dbReference type="BioCyc" id="ECOL478008-HMP:G76-482416-MONOMER"/>
<dbReference type="RefSeq" id="WP_001302199.1">
    <property type="nucleotide sequence ID" value="NZ_ABHU01000029.1"/>
</dbReference>
<dbReference type="InterPro" id="IPR011330">
    <property type="entry name" value="Glyco_hydro/deAcase_b/a-brl"/>
</dbReference>
<comment type="caution">
    <text evidence="3">The sequence shown here is derived from an EMBL/GenBank/DDBJ whole genome shotgun (WGS) entry which is preliminary data.</text>
</comment>
<name>A0A0H3PRH1_ECO5C</name>
<dbReference type="GO" id="GO:0005975">
    <property type="term" value="P:carbohydrate metabolic process"/>
    <property type="evidence" value="ECO:0007669"/>
    <property type="project" value="InterPro"/>
</dbReference>
<organism evidence="3 4">
    <name type="scientific">Escherichia coli O157:H7 (strain EC869)</name>
    <dbReference type="NCBI Taxonomy" id="478008"/>
    <lineage>
        <taxon>Bacteria</taxon>
        <taxon>Pseudomonadati</taxon>
        <taxon>Pseudomonadota</taxon>
        <taxon>Gammaproteobacteria</taxon>
        <taxon>Enterobacterales</taxon>
        <taxon>Enterobacteriaceae</taxon>
        <taxon>Escherichia</taxon>
    </lineage>
</organism>
<evidence type="ECO:0000256" key="1">
    <source>
        <dbReference type="ARBA" id="ARBA00022729"/>
    </source>
</evidence>
<evidence type="ECO:0000313" key="3">
    <source>
        <dbReference type="EMBL" id="EDU88951.1"/>
    </source>
</evidence>
<dbReference type="GO" id="GO:0016810">
    <property type="term" value="F:hydrolase activity, acting on carbon-nitrogen (but not peptide) bonds"/>
    <property type="evidence" value="ECO:0007669"/>
    <property type="project" value="InterPro"/>
</dbReference>
<gene>
    <name evidence="3" type="ORF">ECH7EC869_2469</name>
</gene>
<dbReference type="SUPFAM" id="SSF88713">
    <property type="entry name" value="Glycoside hydrolase/deacetylase"/>
    <property type="match status" value="1"/>
</dbReference>
<dbReference type="PROSITE" id="PS51677">
    <property type="entry name" value="NODB"/>
    <property type="match status" value="1"/>
</dbReference>
<protein>
    <submittedName>
        <fullName evidence="3">Polysaccharide deacetylase family protein</fullName>
    </submittedName>
</protein>
<dbReference type="EMBL" id="ABHU01000029">
    <property type="protein sequence ID" value="EDU88951.1"/>
    <property type="molecule type" value="Genomic_DNA"/>
</dbReference>
<dbReference type="Gene3D" id="3.20.20.370">
    <property type="entry name" value="Glycoside hydrolase/deacetylase"/>
    <property type="match status" value="1"/>
</dbReference>
<dbReference type="Pfam" id="PF01522">
    <property type="entry name" value="Polysacc_deac_1"/>
    <property type="match status" value="1"/>
</dbReference>
<sequence>MLNARHLPVLMYHHVSRCPGLVTLSPETFCEQMKWLADNNWRTVTSAELEYFYQGGTLPRKSVMLTFDDGYLDNWLRAWPVLKEYNLHAHIFLITGLIGKGNVRSRQEQEYSHRDCERLIADNRSDEVMLRWSEVREMRDSGLVEFHVHTHSHKRWDRLSVSRAEQCRLMKEDILVGKQCLTEKLGFCSSHLCWPEGYYNRDYINLAGKLGFSYLYTTERRMNCPENGSLRIGRISTKEREHSGWLKRRLFYYTTPLFSSVLALHKGPRLPDN</sequence>
<dbReference type="AlphaFoldDB" id="A0A0H3PRH1"/>
<dbReference type="PANTHER" id="PTHR34216:SF13">
    <property type="entry name" value="XYLANASE_CHITIN DEACETYLASE"/>
    <property type="match status" value="1"/>
</dbReference>
<accession>A0A0H3PRH1</accession>
<dbReference type="CDD" id="cd10969">
    <property type="entry name" value="CE4_Ecf1_like_5s"/>
    <property type="match status" value="1"/>
</dbReference>
<evidence type="ECO:0000259" key="2">
    <source>
        <dbReference type="PROSITE" id="PS51677"/>
    </source>
</evidence>
<dbReference type="Proteomes" id="UP000004641">
    <property type="component" value="Unassembled WGS sequence"/>
</dbReference>
<feature type="domain" description="NodB homology" evidence="2">
    <location>
        <begin position="61"/>
        <end position="273"/>
    </location>
</feature>